<proteinExistence type="predicted"/>
<protein>
    <submittedName>
        <fullName evidence="2">Uncharacterized protein</fullName>
    </submittedName>
</protein>
<evidence type="ECO:0000256" key="1">
    <source>
        <dbReference type="SAM" id="MobiDB-lite"/>
    </source>
</evidence>
<evidence type="ECO:0000313" key="3">
    <source>
        <dbReference type="Proteomes" id="UP001162131"/>
    </source>
</evidence>
<name>A0AAU9IRI5_9CILI</name>
<gene>
    <name evidence="2" type="ORF">BSTOLATCC_MIC19121</name>
</gene>
<dbReference type="EMBL" id="CAJZBQ010000018">
    <property type="protein sequence ID" value="CAG9317422.1"/>
    <property type="molecule type" value="Genomic_DNA"/>
</dbReference>
<sequence>MPQKLQKRDREDANPNALSSKGCRSLKEQLNLIKDSNKSFEEYIMSFDLRYFYELDKRSQSPRIFNNIEEYRNWLLDSFLHEFSKSICKDAMKIKILSKL</sequence>
<organism evidence="2 3">
    <name type="scientific">Blepharisma stoltei</name>
    <dbReference type="NCBI Taxonomy" id="1481888"/>
    <lineage>
        <taxon>Eukaryota</taxon>
        <taxon>Sar</taxon>
        <taxon>Alveolata</taxon>
        <taxon>Ciliophora</taxon>
        <taxon>Postciliodesmatophora</taxon>
        <taxon>Heterotrichea</taxon>
        <taxon>Heterotrichida</taxon>
        <taxon>Blepharismidae</taxon>
        <taxon>Blepharisma</taxon>
    </lineage>
</organism>
<accession>A0AAU9IRI5</accession>
<feature type="compositionally biased region" description="Basic and acidic residues" evidence="1">
    <location>
        <begin position="1"/>
        <end position="13"/>
    </location>
</feature>
<feature type="region of interest" description="Disordered" evidence="1">
    <location>
        <begin position="1"/>
        <end position="20"/>
    </location>
</feature>
<evidence type="ECO:0000313" key="2">
    <source>
        <dbReference type="EMBL" id="CAG9317422.1"/>
    </source>
</evidence>
<dbReference type="Proteomes" id="UP001162131">
    <property type="component" value="Unassembled WGS sequence"/>
</dbReference>
<reference evidence="2" key="1">
    <citation type="submission" date="2021-09" db="EMBL/GenBank/DDBJ databases">
        <authorList>
            <consortium name="AG Swart"/>
            <person name="Singh M."/>
            <person name="Singh A."/>
            <person name="Seah K."/>
            <person name="Emmerich C."/>
        </authorList>
    </citation>
    <scope>NUCLEOTIDE SEQUENCE</scope>
    <source>
        <strain evidence="2">ATCC30299</strain>
    </source>
</reference>
<dbReference type="AlphaFoldDB" id="A0AAU9IRI5"/>
<comment type="caution">
    <text evidence="2">The sequence shown here is derived from an EMBL/GenBank/DDBJ whole genome shotgun (WGS) entry which is preliminary data.</text>
</comment>
<keyword evidence="3" id="KW-1185">Reference proteome</keyword>